<accession>A0A919V2Y7</accession>
<dbReference type="InterPro" id="IPR058532">
    <property type="entry name" value="YjbR/MT2646/Rv2570-like"/>
</dbReference>
<proteinExistence type="predicted"/>
<organism evidence="1 2">
    <name type="scientific">Sphaerisporangium rufum</name>
    <dbReference type="NCBI Taxonomy" id="1381558"/>
    <lineage>
        <taxon>Bacteria</taxon>
        <taxon>Bacillati</taxon>
        <taxon>Actinomycetota</taxon>
        <taxon>Actinomycetes</taxon>
        <taxon>Streptosporangiales</taxon>
        <taxon>Streptosporangiaceae</taxon>
        <taxon>Sphaerisporangium</taxon>
    </lineage>
</organism>
<dbReference type="AlphaFoldDB" id="A0A919V2Y7"/>
<comment type="caution">
    <text evidence="1">The sequence shown here is derived from an EMBL/GenBank/DDBJ whole genome shotgun (WGS) entry which is preliminary data.</text>
</comment>
<dbReference type="Pfam" id="PF04237">
    <property type="entry name" value="YjbR"/>
    <property type="match status" value="1"/>
</dbReference>
<evidence type="ECO:0000313" key="1">
    <source>
        <dbReference type="EMBL" id="GII81194.1"/>
    </source>
</evidence>
<dbReference type="InterPro" id="IPR038056">
    <property type="entry name" value="YjbR-like_sf"/>
</dbReference>
<dbReference type="SUPFAM" id="SSF142906">
    <property type="entry name" value="YjbR-like"/>
    <property type="match status" value="1"/>
</dbReference>
<evidence type="ECO:0000313" key="2">
    <source>
        <dbReference type="Proteomes" id="UP000655287"/>
    </source>
</evidence>
<dbReference type="EMBL" id="BOOU01000089">
    <property type="protein sequence ID" value="GII81194.1"/>
    <property type="molecule type" value="Genomic_DNA"/>
</dbReference>
<evidence type="ECO:0008006" key="3">
    <source>
        <dbReference type="Google" id="ProtNLM"/>
    </source>
</evidence>
<reference evidence="1" key="1">
    <citation type="submission" date="2021-01" db="EMBL/GenBank/DDBJ databases">
        <title>Whole genome shotgun sequence of Sphaerisporangium rufum NBRC 109079.</title>
        <authorList>
            <person name="Komaki H."/>
            <person name="Tamura T."/>
        </authorList>
    </citation>
    <scope>NUCLEOTIDE SEQUENCE</scope>
    <source>
        <strain evidence="1">NBRC 109079</strain>
    </source>
</reference>
<dbReference type="Proteomes" id="UP000655287">
    <property type="component" value="Unassembled WGS sequence"/>
</dbReference>
<keyword evidence="2" id="KW-1185">Reference proteome</keyword>
<name>A0A919V2Y7_9ACTN</name>
<dbReference type="Gene3D" id="3.90.1150.30">
    <property type="match status" value="1"/>
</dbReference>
<sequence>MGVSVDELLAMLERLPEVEQRDSGGEWVGLKVRGKGFGYLYEKTETVGLKATIDEQIALVAERPEVFEPQFTAGRFGWVIVHLPKIEADELFELLTEAWCLTAPKSLLDRHAAHLPG</sequence>
<protein>
    <recommendedName>
        <fullName evidence="3">MmcQ/YjbR family DNA-binding protein</fullName>
    </recommendedName>
</protein>
<gene>
    <name evidence="1" type="ORF">Sru01_61760</name>
</gene>
<dbReference type="RefSeq" id="WP_203993103.1">
    <property type="nucleotide sequence ID" value="NZ_BOOU01000089.1"/>
</dbReference>